<proteinExistence type="predicted"/>
<dbReference type="Gene3D" id="3.30.460.90">
    <property type="match status" value="1"/>
</dbReference>
<dbReference type="AlphaFoldDB" id="A0AAE3GVZ8"/>
<sequence>MVKTVNEAFRVFLRDYVNLDPDETQQARESRDWLLSQIHLFPDKDANFPRLYSKKDISFGSFARRTKKRPLDDIDMMIALSAEGGVYHEFTDRIEIYVNESAYQLKALCFDNTNTLSSRKVINKFISLLNQVPQYEKADIKRNMEAATLNLRSYPWTFDLVPCFFTTKNQFNRDYYLIPDGQGDWKKTDPRIDRNRVTDINQRHDGNVLNIIRLMKYWNKRPTMPSMSSYLIENMILDFYSTQYTKASGYVDLEVPKVLQYIQTSVFHPVNDPKGIQGNINQLSLEDQDKISKRAYFDYLRSLEARALEEKGNRKLSIAKWSQIFGLNFPTYT</sequence>
<name>A0AAE3GVZ8_9CYAN</name>
<keyword evidence="2" id="KW-1185">Reference proteome</keyword>
<evidence type="ECO:0008006" key="3">
    <source>
        <dbReference type="Google" id="ProtNLM"/>
    </source>
</evidence>
<organism evidence="1 2">
    <name type="scientific">Limnofasciculus baicalensis BBK-W-15</name>
    <dbReference type="NCBI Taxonomy" id="2699891"/>
    <lineage>
        <taxon>Bacteria</taxon>
        <taxon>Bacillati</taxon>
        <taxon>Cyanobacteriota</taxon>
        <taxon>Cyanophyceae</taxon>
        <taxon>Coleofasciculales</taxon>
        <taxon>Coleofasciculaceae</taxon>
        <taxon>Limnofasciculus</taxon>
        <taxon>Limnofasciculus baicalensis</taxon>
    </lineage>
</organism>
<reference evidence="1" key="1">
    <citation type="submission" date="2022-06" db="EMBL/GenBank/DDBJ databases">
        <title>New cyanobacteria of genus Symplocastrum in benthos of Lake Baikal.</title>
        <authorList>
            <person name="Sorokovikova E."/>
            <person name="Tikhonova I."/>
            <person name="Krasnopeev A."/>
            <person name="Evseev P."/>
            <person name="Gladkikh A."/>
            <person name="Belykh O."/>
        </authorList>
    </citation>
    <scope>NUCLEOTIDE SEQUENCE</scope>
    <source>
        <strain evidence="1">BBK-W-15</strain>
    </source>
</reference>
<evidence type="ECO:0000313" key="2">
    <source>
        <dbReference type="Proteomes" id="UP001204953"/>
    </source>
</evidence>
<comment type="caution">
    <text evidence="1">The sequence shown here is derived from an EMBL/GenBank/DDBJ whole genome shotgun (WGS) entry which is preliminary data.</text>
</comment>
<evidence type="ECO:0000313" key="1">
    <source>
        <dbReference type="EMBL" id="MCP2731424.1"/>
    </source>
</evidence>
<gene>
    <name evidence="1" type="ORF">NJ959_23640</name>
</gene>
<dbReference type="Proteomes" id="UP001204953">
    <property type="component" value="Unassembled WGS sequence"/>
</dbReference>
<accession>A0AAE3GVZ8</accession>
<dbReference type="RefSeq" id="WP_254014164.1">
    <property type="nucleotide sequence ID" value="NZ_JAMZMM010000328.1"/>
</dbReference>
<protein>
    <recommendedName>
        <fullName evidence="3">Nucleotidyltransferase</fullName>
    </recommendedName>
</protein>
<dbReference type="EMBL" id="JAMZMM010000328">
    <property type="protein sequence ID" value="MCP2731424.1"/>
    <property type="molecule type" value="Genomic_DNA"/>
</dbReference>